<dbReference type="EMBL" id="PNCI01000016">
    <property type="protein sequence ID" value="TMP29966.1"/>
    <property type="molecule type" value="Genomic_DNA"/>
</dbReference>
<evidence type="ECO:0000256" key="2">
    <source>
        <dbReference type="ARBA" id="ARBA00022450"/>
    </source>
</evidence>
<dbReference type="GO" id="GO:0044550">
    <property type="term" value="P:secondary metabolite biosynthetic process"/>
    <property type="evidence" value="ECO:0007669"/>
    <property type="project" value="TreeGrafter"/>
</dbReference>
<dbReference type="InterPro" id="IPR041464">
    <property type="entry name" value="TubC_N"/>
</dbReference>
<dbReference type="InterPro" id="IPR010071">
    <property type="entry name" value="AA_adenyl_dom"/>
</dbReference>
<comment type="cofactor">
    <cofactor evidence="1">
        <name>pantetheine 4'-phosphate</name>
        <dbReference type="ChEBI" id="CHEBI:47942"/>
    </cofactor>
</comment>
<evidence type="ECO:0000313" key="6">
    <source>
        <dbReference type="Proteomes" id="UP000310249"/>
    </source>
</evidence>
<dbReference type="AlphaFoldDB" id="A0A5S3WQN4"/>
<dbReference type="SUPFAM" id="SSF47336">
    <property type="entry name" value="ACP-like"/>
    <property type="match status" value="1"/>
</dbReference>
<dbReference type="InterPro" id="IPR044894">
    <property type="entry name" value="TubC_N_sf"/>
</dbReference>
<dbReference type="Gene3D" id="3.30.559.10">
    <property type="entry name" value="Chloramphenicol acetyltransferase-like domain"/>
    <property type="match status" value="1"/>
</dbReference>
<gene>
    <name evidence="5" type="ORF">CWB99_07710</name>
</gene>
<dbReference type="InterPro" id="IPR001242">
    <property type="entry name" value="Condensation_dom"/>
</dbReference>
<dbReference type="GO" id="GO:0043041">
    <property type="term" value="P:amino acid activation for nonribosomal peptide biosynthetic process"/>
    <property type="evidence" value="ECO:0007669"/>
    <property type="project" value="TreeGrafter"/>
</dbReference>
<dbReference type="InterPro" id="IPR020845">
    <property type="entry name" value="AMP-binding_CS"/>
</dbReference>
<evidence type="ECO:0000259" key="4">
    <source>
        <dbReference type="PROSITE" id="PS50075"/>
    </source>
</evidence>
<comment type="caution">
    <text evidence="5">The sequence shown here is derived from an EMBL/GenBank/DDBJ whole genome shotgun (WGS) entry which is preliminary data.</text>
</comment>
<dbReference type="Pfam" id="PF00668">
    <property type="entry name" value="Condensation"/>
    <property type="match status" value="1"/>
</dbReference>
<evidence type="ECO:0000313" key="5">
    <source>
        <dbReference type="EMBL" id="TMP29966.1"/>
    </source>
</evidence>
<dbReference type="Pfam" id="PF18563">
    <property type="entry name" value="TubC_N"/>
    <property type="match status" value="1"/>
</dbReference>
<dbReference type="PROSITE" id="PS00012">
    <property type="entry name" value="PHOSPHOPANTETHEINE"/>
    <property type="match status" value="1"/>
</dbReference>
<reference evidence="6" key="2">
    <citation type="submission" date="2019-06" db="EMBL/GenBank/DDBJ databases">
        <title>Co-occurence of chitin degradation, pigmentation and bioactivity in marine Pseudoalteromonas.</title>
        <authorList>
            <person name="Sonnenschein E.C."/>
            <person name="Bech P.K."/>
        </authorList>
    </citation>
    <scope>NUCLEOTIDE SEQUENCE [LARGE SCALE GENOMIC DNA]</scope>
    <source>
        <strain evidence="6">S2676</strain>
    </source>
</reference>
<reference evidence="5 6" key="1">
    <citation type="submission" date="2018-01" db="EMBL/GenBank/DDBJ databases">
        <authorList>
            <person name="Paulsen S."/>
            <person name="Gram L.K."/>
        </authorList>
    </citation>
    <scope>NUCLEOTIDE SEQUENCE [LARGE SCALE GENOMIC DNA]</scope>
    <source>
        <strain evidence="5 6">S2676</strain>
    </source>
</reference>
<dbReference type="Pfam" id="PF00550">
    <property type="entry name" value="PP-binding"/>
    <property type="match status" value="1"/>
</dbReference>
<name>A0A5S3WQN4_9GAMM</name>
<evidence type="ECO:0000256" key="3">
    <source>
        <dbReference type="ARBA" id="ARBA00022553"/>
    </source>
</evidence>
<dbReference type="SUPFAM" id="SSF52777">
    <property type="entry name" value="CoA-dependent acyltransferases"/>
    <property type="match status" value="2"/>
</dbReference>
<protein>
    <recommendedName>
        <fullName evidence="4">Carrier domain-containing protein</fullName>
    </recommendedName>
</protein>
<dbReference type="GO" id="GO:0003824">
    <property type="term" value="F:catalytic activity"/>
    <property type="evidence" value="ECO:0007669"/>
    <property type="project" value="InterPro"/>
</dbReference>
<dbReference type="CDD" id="cd05930">
    <property type="entry name" value="A_NRPS"/>
    <property type="match status" value="1"/>
</dbReference>
<dbReference type="NCBIfam" id="TIGR01733">
    <property type="entry name" value="AA-adenyl-dom"/>
    <property type="match status" value="1"/>
</dbReference>
<evidence type="ECO:0000256" key="1">
    <source>
        <dbReference type="ARBA" id="ARBA00001957"/>
    </source>
</evidence>
<dbReference type="GO" id="GO:0031177">
    <property type="term" value="F:phosphopantetheine binding"/>
    <property type="evidence" value="ECO:0007669"/>
    <property type="project" value="TreeGrafter"/>
</dbReference>
<feature type="domain" description="Carrier" evidence="4">
    <location>
        <begin position="1041"/>
        <end position="1118"/>
    </location>
</feature>
<dbReference type="Proteomes" id="UP000310249">
    <property type="component" value="Unassembled WGS sequence"/>
</dbReference>
<dbReference type="PANTHER" id="PTHR45527:SF1">
    <property type="entry name" value="FATTY ACID SYNTHASE"/>
    <property type="match status" value="1"/>
</dbReference>
<dbReference type="Gene3D" id="1.10.1200.10">
    <property type="entry name" value="ACP-like"/>
    <property type="match status" value="1"/>
</dbReference>
<dbReference type="InterPro" id="IPR006162">
    <property type="entry name" value="Ppantetheine_attach_site"/>
</dbReference>
<dbReference type="Pfam" id="PF00501">
    <property type="entry name" value="AMP-binding"/>
    <property type="match status" value="1"/>
</dbReference>
<dbReference type="InterPro" id="IPR000873">
    <property type="entry name" value="AMP-dep_synth/lig_dom"/>
</dbReference>
<dbReference type="SUPFAM" id="SSF56801">
    <property type="entry name" value="Acetyl-CoA synthetase-like"/>
    <property type="match status" value="1"/>
</dbReference>
<accession>A0A5S3WQN4</accession>
<dbReference type="InterPro" id="IPR023213">
    <property type="entry name" value="CAT-like_dom_sf"/>
</dbReference>
<dbReference type="InterPro" id="IPR025110">
    <property type="entry name" value="AMP-bd_C"/>
</dbReference>
<keyword evidence="2" id="KW-0596">Phosphopantetheine</keyword>
<dbReference type="Gene3D" id="3.30.559.30">
    <property type="entry name" value="Nonribosomal peptide synthetase, condensation domain"/>
    <property type="match status" value="1"/>
</dbReference>
<dbReference type="InterPro" id="IPR036736">
    <property type="entry name" value="ACP-like_sf"/>
</dbReference>
<dbReference type="Gene3D" id="3.40.50.980">
    <property type="match status" value="2"/>
</dbReference>
<proteinExistence type="predicted"/>
<dbReference type="Gene3D" id="1.10.10.1830">
    <property type="entry name" value="Non-ribosomal peptide synthase, adenylation domain"/>
    <property type="match status" value="1"/>
</dbReference>
<dbReference type="GO" id="GO:0005829">
    <property type="term" value="C:cytosol"/>
    <property type="evidence" value="ECO:0007669"/>
    <property type="project" value="TreeGrafter"/>
</dbReference>
<dbReference type="Gene3D" id="3.30.300.30">
    <property type="match status" value="1"/>
</dbReference>
<dbReference type="Gene3D" id="2.30.38.10">
    <property type="entry name" value="Luciferase, Domain 3"/>
    <property type="match status" value="1"/>
</dbReference>
<dbReference type="InterPro" id="IPR009081">
    <property type="entry name" value="PP-bd_ACP"/>
</dbReference>
<dbReference type="PROSITE" id="PS50075">
    <property type="entry name" value="CARRIER"/>
    <property type="match status" value="1"/>
</dbReference>
<dbReference type="OrthoDB" id="9803968at2"/>
<dbReference type="InterPro" id="IPR045851">
    <property type="entry name" value="AMP-bd_C_sf"/>
</dbReference>
<dbReference type="Pfam" id="PF13193">
    <property type="entry name" value="AMP-binding_C"/>
    <property type="match status" value="1"/>
</dbReference>
<dbReference type="RefSeq" id="WP_138551815.1">
    <property type="nucleotide sequence ID" value="NZ_PNCH01000030.1"/>
</dbReference>
<dbReference type="PANTHER" id="PTHR45527">
    <property type="entry name" value="NONRIBOSOMAL PEPTIDE SYNTHETASE"/>
    <property type="match status" value="1"/>
</dbReference>
<keyword evidence="3" id="KW-0597">Phosphoprotein</keyword>
<sequence>MSLGDVIEMCVAANVKLSVIDERLDVKAPAGALTPELVANLKAHKAELMAWLATQAETRTEVDNTIKPAPLQDDYPLSSNQLRLWFIEQAEQSGTVYNIPSQMRLVGALDENALKRAIQLTVERHEILRTLYQVRGDQTRQVILPQVEVPFIYHDLSTQRADVAAQRSELLQQAFAFKFDLARDISIRATLIKESEQTFTLAFLVHHIAADAWSIGLITKEILAHYANFVGAGKQSPEVAGLHYKDYTYWQHERMHEYGADSPAMQFWQNYLAGSSGYLAISTDLPRKASMALPAGIIEQPMDQASYDALRQFCADHGVSMFVTLEFVYSLVLSLYAGTHDVAVGFPVANRIHKELEEVVGYFSNTLVVRNQIDYEQSFLASLSQAKCDVAEILSHQSMPFDLLVEQLAIPRVQDAHPLFQHSFVLQEKVENISAQQHDIAVELQTPDTNAAKFDLMLQFGEVGAQMMCSWEYDQRLFRPETVAAMKENFDFLLRQLMAEPHQPLKQVVNVCQAQQRAYTRFIGQHVERDHTSLIIDRIDQWAHETPDADALADNRGTVSYAQLSHQSDQLAILLIEQGLSVGERVGICLPRSTDFMIWVCAVLKAGLAYVPIDTGYPDERISSVIASAQPSAMIMSAERMQCCEGVSSAMRILDSEQIISTLSGSSEVVNKPLILTQRRQSIGPQEIAYLIFTSGTTGKPKGVSVSHGALLNLAENQKQIFSVSTASKMISFSSVSFDISVADWAWALAHGASLYLCDEAVKSDPVALSECLERQRITHINVTPSVLSLIDSQRHYAFEAMTVGGEAPSSNVMRKWCTQYPVFNTYGPTESAVYMLYARITDASRIYLDTTFDNVAVYVLNQQLMPVPQGCVGEVFIGGASLASGYFNNPAETQQKFISIPALHDGPLYRTGDLVKLNEQGQLIFQGRCDDQVKIRGNRLEIREVESCLESHVLVSEAVVVKKESANGMEYLLALINPAESSDGDVAAELSEYLSEQLPSYMVPSQFLLLDDWPVNQNGKTDRKALAQLEITFTPVAYVPPRGDVDLHLQGIWAALLECQPEDISINANFYALNGNSILMMKMLSMLKQAFSITVTLRDIIDAKSLAELSDTIQLLQNYSVAKEEIESGEFEMEGDI</sequence>
<dbReference type="PROSITE" id="PS00455">
    <property type="entry name" value="AMP_BINDING"/>
    <property type="match status" value="1"/>
</dbReference>
<dbReference type="CDD" id="cd19531">
    <property type="entry name" value="LCL_NRPS-like"/>
    <property type="match status" value="1"/>
</dbReference>
<organism evidence="5 6">
    <name type="scientific">Pseudoalteromonas rubra</name>
    <dbReference type="NCBI Taxonomy" id="43658"/>
    <lineage>
        <taxon>Bacteria</taxon>
        <taxon>Pseudomonadati</taxon>
        <taxon>Pseudomonadota</taxon>
        <taxon>Gammaproteobacteria</taxon>
        <taxon>Alteromonadales</taxon>
        <taxon>Pseudoalteromonadaceae</taxon>
        <taxon>Pseudoalteromonas</taxon>
    </lineage>
</organism>